<keyword evidence="2" id="KW-1185">Reference proteome</keyword>
<dbReference type="Proteomes" id="UP000019116">
    <property type="component" value="Chromosome 3A"/>
</dbReference>
<dbReference type="Gramene" id="TraesROB_scaffold_063384_01G000200.1">
    <property type="protein sequence ID" value="TraesROB_scaffold_063384_01G000200.1"/>
    <property type="gene ID" value="TraesROB_scaffold_063384_01G000200"/>
</dbReference>
<accession>A0A3B6EPB2</accession>
<dbReference type="Gramene" id="TraesCS3A02G386600.1">
    <property type="protein sequence ID" value="TraesCS3A02G386600.1"/>
    <property type="gene ID" value="TraesCS3A02G386600"/>
</dbReference>
<organism evidence="1">
    <name type="scientific">Triticum aestivum</name>
    <name type="common">Wheat</name>
    <dbReference type="NCBI Taxonomy" id="4565"/>
    <lineage>
        <taxon>Eukaryota</taxon>
        <taxon>Viridiplantae</taxon>
        <taxon>Streptophyta</taxon>
        <taxon>Embryophyta</taxon>
        <taxon>Tracheophyta</taxon>
        <taxon>Spermatophyta</taxon>
        <taxon>Magnoliopsida</taxon>
        <taxon>Liliopsida</taxon>
        <taxon>Poales</taxon>
        <taxon>Poaceae</taxon>
        <taxon>BOP clade</taxon>
        <taxon>Pooideae</taxon>
        <taxon>Triticodae</taxon>
        <taxon>Triticeae</taxon>
        <taxon>Triticinae</taxon>
        <taxon>Triticum</taxon>
    </lineage>
</organism>
<dbReference type="Gramene" id="TraesRN3A0100929200.1">
    <property type="protein sequence ID" value="TraesRN3A0100929200.1"/>
    <property type="gene ID" value="TraesRN3A0100929200"/>
</dbReference>
<protein>
    <submittedName>
        <fullName evidence="1">Uncharacterized protein</fullName>
    </submittedName>
</protein>
<dbReference type="Gramene" id="TraesCAD_scaffold_134245_01G000100.1">
    <property type="protein sequence ID" value="TraesCAD_scaffold_134245_01G000100.1"/>
    <property type="gene ID" value="TraesCAD_scaffold_134245_01G000100"/>
</dbReference>
<reference evidence="1" key="1">
    <citation type="submission" date="2018-08" db="EMBL/GenBank/DDBJ databases">
        <authorList>
            <person name="Rossello M."/>
        </authorList>
    </citation>
    <scope>NUCLEOTIDE SEQUENCE [LARGE SCALE GENOMIC DNA]</scope>
    <source>
        <strain evidence="1">cv. Chinese Spring</strain>
    </source>
</reference>
<dbReference type="Gramene" id="TraesCLE_scaffold_149676_01G000200.1">
    <property type="protein sequence ID" value="TraesCLE_scaffold_149676_01G000200.1"/>
    <property type="gene ID" value="TraesCLE_scaffold_149676_01G000200"/>
</dbReference>
<proteinExistence type="predicted"/>
<dbReference type="Gramene" id="TraesCS3A03G0911700.1">
    <property type="protein sequence ID" value="TraesCS3A03G0911700.1.CDS"/>
    <property type="gene ID" value="TraesCS3A03G0911700"/>
</dbReference>
<dbReference type="OrthoDB" id="10385635at2759"/>
<evidence type="ECO:0000313" key="2">
    <source>
        <dbReference type="Proteomes" id="UP000019116"/>
    </source>
</evidence>
<reference evidence="1" key="2">
    <citation type="submission" date="2018-10" db="UniProtKB">
        <authorList>
            <consortium name="EnsemblPlants"/>
        </authorList>
    </citation>
    <scope>IDENTIFICATION</scope>
</reference>
<name>A0A3B6EPB2_WHEAT</name>
<dbReference type="Gramene" id="TraesWEE_scaffold_060204_01G000200.1">
    <property type="protein sequence ID" value="TraesWEE_scaffold_060204_01G000200.1"/>
    <property type="gene ID" value="TraesWEE_scaffold_060204_01G000200"/>
</dbReference>
<dbReference type="AlphaFoldDB" id="A0A3B6EPB2"/>
<evidence type="ECO:0000313" key="1">
    <source>
        <dbReference type="EnsemblPlants" id="TraesCS3A02G386600.1"/>
    </source>
</evidence>
<sequence>MEAIAEELGVSVEVLLRGLPPRLRHAADGVILRQFARLGCRADYLRVRDPETPDLMRLLHTFTRVRGHVPYMPLWDASNIYHALLEEGGPATSHHRQVIITNPDVLLAKYRSYRAIVEQMDLLDSVSQSVEEVLTLRLQAQFEACVADLRSTKANLQQHARRLVLLYLRQGDILEAKHYLQICFPRVSQRIDNNPARAFEAYQLLLTTLQDEFVVFRSRYRKEEGLPPGLTQSANTDRRRTSKLSYLMEVQVQFILPYLRMNSDSLPQLQLPPVTVVF</sequence>
<dbReference type="OMA" id="WDASNIY"/>
<dbReference type="EnsemblPlants" id="TraesCS3A02G386600.1">
    <property type="protein sequence ID" value="TraesCS3A02G386600.1"/>
    <property type="gene ID" value="TraesCS3A02G386600"/>
</dbReference>